<dbReference type="InterPro" id="IPR036654">
    <property type="entry name" value="DNA_pol_III_psi_sf"/>
</dbReference>
<protein>
    <recommendedName>
        <fullName evidence="3">DNA polymerase III subunit psi</fullName>
    </recommendedName>
</protein>
<comment type="caution">
    <text evidence="1">The sequence shown here is derived from an EMBL/GenBank/DDBJ whole genome shotgun (WGS) entry which is preliminary data.</text>
</comment>
<name>A0A3A6U302_9GAMM</name>
<dbReference type="Proteomes" id="UP000273022">
    <property type="component" value="Unassembled WGS sequence"/>
</dbReference>
<evidence type="ECO:0000313" key="2">
    <source>
        <dbReference type="Proteomes" id="UP000273022"/>
    </source>
</evidence>
<dbReference type="GO" id="GO:0008408">
    <property type="term" value="F:3'-5' exonuclease activity"/>
    <property type="evidence" value="ECO:0007669"/>
    <property type="project" value="InterPro"/>
</dbReference>
<organism evidence="1 2">
    <name type="scientific">Parashewanella spongiae</name>
    <dbReference type="NCBI Taxonomy" id="342950"/>
    <lineage>
        <taxon>Bacteria</taxon>
        <taxon>Pseudomonadati</taxon>
        <taxon>Pseudomonadota</taxon>
        <taxon>Gammaproteobacteria</taxon>
        <taxon>Alteromonadales</taxon>
        <taxon>Shewanellaceae</taxon>
        <taxon>Parashewanella</taxon>
    </lineage>
</organism>
<proteinExistence type="predicted"/>
<dbReference type="EMBL" id="QYYH01000118">
    <property type="protein sequence ID" value="RJY07507.1"/>
    <property type="molecule type" value="Genomic_DNA"/>
</dbReference>
<sequence length="110" mass="13016">MGIQQWVPAQEVNSQPRYLILHDDDDMPVSEQFIHHILSLLNHSELSFSFSEKPIKGAEIVWDMRSRKTRPHQAWIESEPMSKLLSNGEYKKQLWHQICLYLEKKSKIKS</sequence>
<evidence type="ECO:0000313" key="1">
    <source>
        <dbReference type="EMBL" id="RJY07507.1"/>
    </source>
</evidence>
<keyword evidence="2" id="KW-1185">Reference proteome</keyword>
<dbReference type="SUPFAM" id="SSF102220">
    <property type="entry name" value="DNA polymerase III psi subunit"/>
    <property type="match status" value="1"/>
</dbReference>
<evidence type="ECO:0008006" key="3">
    <source>
        <dbReference type="Google" id="ProtNLM"/>
    </source>
</evidence>
<dbReference type="GO" id="GO:0006260">
    <property type="term" value="P:DNA replication"/>
    <property type="evidence" value="ECO:0007669"/>
    <property type="project" value="InterPro"/>
</dbReference>
<dbReference type="AlphaFoldDB" id="A0A3A6U302"/>
<reference evidence="1 2" key="1">
    <citation type="submission" date="2018-09" db="EMBL/GenBank/DDBJ databases">
        <title>Phylogeny of the Shewanellaceae, and recommendation for two new genera, Pseudoshewanella and Parashewanella.</title>
        <authorList>
            <person name="Wang G."/>
        </authorList>
    </citation>
    <scope>NUCLEOTIDE SEQUENCE [LARGE SCALE GENOMIC DNA]</scope>
    <source>
        <strain evidence="1 2">KCTC 22492</strain>
    </source>
</reference>
<dbReference type="GO" id="GO:0003887">
    <property type="term" value="F:DNA-directed DNA polymerase activity"/>
    <property type="evidence" value="ECO:0007669"/>
    <property type="project" value="InterPro"/>
</dbReference>
<gene>
    <name evidence="1" type="ORF">D5R81_15700</name>
</gene>
<accession>A0A3A6U302</accession>